<protein>
    <submittedName>
        <fullName evidence="1">Uncharacterized protein</fullName>
    </submittedName>
</protein>
<dbReference type="EMBL" id="JBHTJM010000006">
    <property type="protein sequence ID" value="MFD0963720.1"/>
    <property type="molecule type" value="Genomic_DNA"/>
</dbReference>
<evidence type="ECO:0000313" key="2">
    <source>
        <dbReference type="Proteomes" id="UP001596997"/>
    </source>
</evidence>
<dbReference type="RefSeq" id="WP_377714711.1">
    <property type="nucleotide sequence ID" value="NZ_JBHTJM010000006.1"/>
</dbReference>
<comment type="caution">
    <text evidence="1">The sequence shown here is derived from an EMBL/GenBank/DDBJ whole genome shotgun (WGS) entry which is preliminary data.</text>
</comment>
<gene>
    <name evidence="1" type="ORF">ACFQ1O_06860</name>
</gene>
<proteinExistence type="predicted"/>
<name>A0ABW3I1R2_9FLAO</name>
<accession>A0ABW3I1R2</accession>
<reference evidence="2" key="1">
    <citation type="journal article" date="2019" name="Int. J. Syst. Evol. Microbiol.">
        <title>The Global Catalogue of Microorganisms (GCM) 10K type strain sequencing project: providing services to taxonomists for standard genome sequencing and annotation.</title>
        <authorList>
            <consortium name="The Broad Institute Genomics Platform"/>
            <consortium name="The Broad Institute Genome Sequencing Center for Infectious Disease"/>
            <person name="Wu L."/>
            <person name="Ma J."/>
        </authorList>
    </citation>
    <scope>NUCLEOTIDE SEQUENCE [LARGE SCALE GENOMIC DNA]</scope>
    <source>
        <strain evidence="2">CCUG 62114</strain>
    </source>
</reference>
<keyword evidence="2" id="KW-1185">Reference proteome</keyword>
<sequence>MLQAKLQEIAINENGKYNRSDLKADADWGSHLHFVRHQLDFEYKGIHIYYMCDTGHHNTATIRYSLPSQSEKKEFEVFTKDVLYKLFNRKKDWIHIKGNDSLFKNHLQKSDSFLHLNKLAKEFLFEPTIKGKSINLQFEVSCKYHLLFERKDEVLAPLFSFHKTIIDYLN</sequence>
<evidence type="ECO:0000313" key="1">
    <source>
        <dbReference type="EMBL" id="MFD0963720.1"/>
    </source>
</evidence>
<organism evidence="1 2">
    <name type="scientific">Pseudofulvibacter geojedonensis</name>
    <dbReference type="NCBI Taxonomy" id="1123758"/>
    <lineage>
        <taxon>Bacteria</taxon>
        <taxon>Pseudomonadati</taxon>
        <taxon>Bacteroidota</taxon>
        <taxon>Flavobacteriia</taxon>
        <taxon>Flavobacteriales</taxon>
        <taxon>Flavobacteriaceae</taxon>
        <taxon>Pseudofulvibacter</taxon>
    </lineage>
</organism>
<dbReference type="Proteomes" id="UP001596997">
    <property type="component" value="Unassembled WGS sequence"/>
</dbReference>